<dbReference type="SUPFAM" id="SSF50249">
    <property type="entry name" value="Nucleic acid-binding proteins"/>
    <property type="match status" value="1"/>
</dbReference>
<evidence type="ECO:0000313" key="5">
    <source>
        <dbReference type="EMBL" id="NLJ19040.1"/>
    </source>
</evidence>
<dbReference type="AlphaFoldDB" id="A0A7X8C4X1"/>
<accession>A0A7X8C4X1</accession>
<dbReference type="GO" id="GO:0006302">
    <property type="term" value="P:double-strand break repair"/>
    <property type="evidence" value="ECO:0007669"/>
    <property type="project" value="TreeGrafter"/>
</dbReference>
<dbReference type="PANTHER" id="PTHR33991:SF1">
    <property type="entry name" value="DNA REPAIR PROTEIN RECO"/>
    <property type="match status" value="1"/>
</dbReference>
<organism evidence="5 6">
    <name type="scientific">Globicatella sulfidifaciens</name>
    <dbReference type="NCBI Taxonomy" id="136093"/>
    <lineage>
        <taxon>Bacteria</taxon>
        <taxon>Bacillati</taxon>
        <taxon>Bacillota</taxon>
        <taxon>Bacilli</taxon>
        <taxon>Lactobacillales</taxon>
        <taxon>Aerococcaceae</taxon>
        <taxon>Globicatella</taxon>
    </lineage>
</organism>
<dbReference type="GO" id="GO:0006310">
    <property type="term" value="P:DNA recombination"/>
    <property type="evidence" value="ECO:0007669"/>
    <property type="project" value="UniProtKB-KW"/>
</dbReference>
<feature type="non-terminal residue" evidence="5">
    <location>
        <position position="54"/>
    </location>
</feature>
<keyword evidence="3" id="KW-0234">DNA repair</keyword>
<comment type="caution">
    <text evidence="5">The sequence shown here is derived from an EMBL/GenBank/DDBJ whole genome shotgun (WGS) entry which is preliminary data.</text>
</comment>
<sequence length="54" mass="6580">MQETFEGIVLFRRQYREEDTIVKLLTKEFGKRMFFIRRGQQSNHAMRAQLIPFS</sequence>
<protein>
    <submittedName>
        <fullName evidence="5">DNA repair protein RecO</fullName>
    </submittedName>
</protein>
<evidence type="ECO:0000256" key="3">
    <source>
        <dbReference type="ARBA" id="ARBA00023204"/>
    </source>
</evidence>
<dbReference type="Pfam" id="PF11967">
    <property type="entry name" value="RecO_N"/>
    <property type="match status" value="1"/>
</dbReference>
<keyword evidence="1" id="KW-0227">DNA damage</keyword>
<dbReference type="InterPro" id="IPR003717">
    <property type="entry name" value="RecO"/>
</dbReference>
<dbReference type="Gene3D" id="2.40.50.140">
    <property type="entry name" value="Nucleic acid-binding proteins"/>
    <property type="match status" value="1"/>
</dbReference>
<evidence type="ECO:0000259" key="4">
    <source>
        <dbReference type="Pfam" id="PF11967"/>
    </source>
</evidence>
<dbReference type="GO" id="GO:0043590">
    <property type="term" value="C:bacterial nucleoid"/>
    <property type="evidence" value="ECO:0007669"/>
    <property type="project" value="TreeGrafter"/>
</dbReference>
<gene>
    <name evidence="5" type="primary">recO</name>
    <name evidence="5" type="ORF">GX355_09275</name>
</gene>
<feature type="domain" description="DNA replication/recombination mediator RecO N-terminal" evidence="4">
    <location>
        <begin position="1"/>
        <end position="54"/>
    </location>
</feature>
<dbReference type="InterPro" id="IPR012340">
    <property type="entry name" value="NA-bd_OB-fold"/>
</dbReference>
<dbReference type="PANTHER" id="PTHR33991">
    <property type="entry name" value="DNA REPAIR PROTEIN RECO"/>
    <property type="match status" value="1"/>
</dbReference>
<evidence type="ECO:0000256" key="2">
    <source>
        <dbReference type="ARBA" id="ARBA00023172"/>
    </source>
</evidence>
<dbReference type="EMBL" id="JAAYSM010000317">
    <property type="protein sequence ID" value="NLJ19040.1"/>
    <property type="molecule type" value="Genomic_DNA"/>
</dbReference>
<dbReference type="NCBIfam" id="TIGR00613">
    <property type="entry name" value="reco"/>
    <property type="match status" value="1"/>
</dbReference>
<reference evidence="5 6" key="1">
    <citation type="journal article" date="2020" name="Biotechnol. Biofuels">
        <title>New insights from the biogas microbiome by comprehensive genome-resolved metagenomics of nearly 1600 species originating from multiple anaerobic digesters.</title>
        <authorList>
            <person name="Campanaro S."/>
            <person name="Treu L."/>
            <person name="Rodriguez-R L.M."/>
            <person name="Kovalovszki A."/>
            <person name="Ziels R.M."/>
            <person name="Maus I."/>
            <person name="Zhu X."/>
            <person name="Kougias P.G."/>
            <person name="Basile A."/>
            <person name="Luo G."/>
            <person name="Schluter A."/>
            <person name="Konstantinidis K.T."/>
            <person name="Angelidaki I."/>
        </authorList>
    </citation>
    <scope>NUCLEOTIDE SEQUENCE [LARGE SCALE GENOMIC DNA]</scope>
    <source>
        <strain evidence="5">AS23ysBPME_34</strain>
    </source>
</reference>
<keyword evidence="2" id="KW-0233">DNA recombination</keyword>
<dbReference type="InterPro" id="IPR022572">
    <property type="entry name" value="DNA_rep/recomb_RecO_N"/>
</dbReference>
<evidence type="ECO:0000313" key="6">
    <source>
        <dbReference type="Proteomes" id="UP000541058"/>
    </source>
</evidence>
<proteinExistence type="predicted"/>
<dbReference type="Proteomes" id="UP000541058">
    <property type="component" value="Unassembled WGS sequence"/>
</dbReference>
<evidence type="ECO:0000256" key="1">
    <source>
        <dbReference type="ARBA" id="ARBA00022763"/>
    </source>
</evidence>
<name>A0A7X8C4X1_9LACT</name>